<organism evidence="2 3">
    <name type="scientific">Lunasporangiospora selenospora</name>
    <dbReference type="NCBI Taxonomy" id="979761"/>
    <lineage>
        <taxon>Eukaryota</taxon>
        <taxon>Fungi</taxon>
        <taxon>Fungi incertae sedis</taxon>
        <taxon>Mucoromycota</taxon>
        <taxon>Mortierellomycotina</taxon>
        <taxon>Mortierellomycetes</taxon>
        <taxon>Mortierellales</taxon>
        <taxon>Mortierellaceae</taxon>
        <taxon>Lunasporangiospora</taxon>
    </lineage>
</organism>
<dbReference type="PANTHER" id="PTHR13812:SF19">
    <property type="entry name" value="KETIMINE REDUCTASE MU-CRYSTALLIN"/>
    <property type="match status" value="1"/>
</dbReference>
<comment type="caution">
    <text evidence="2">The sequence shown here is derived from an EMBL/GenBank/DDBJ whole genome shotgun (WGS) entry which is preliminary data.</text>
</comment>
<evidence type="ECO:0008006" key="4">
    <source>
        <dbReference type="Google" id="ProtNLM"/>
    </source>
</evidence>
<evidence type="ECO:0000256" key="1">
    <source>
        <dbReference type="ARBA" id="ARBA00008903"/>
    </source>
</evidence>
<evidence type="ECO:0000313" key="3">
    <source>
        <dbReference type="Proteomes" id="UP000780801"/>
    </source>
</evidence>
<dbReference type="Proteomes" id="UP000780801">
    <property type="component" value="Unassembled WGS sequence"/>
</dbReference>
<sequence length="402" mass="43427">MPPVRVLSLDQVATVLNRVDAEDVLVSQAAAFHAYRSVNTQATFMPSRIDTLTSAIKIVSIPVTDSKNGLPGVTVVMDNDSGEPKGLVNARLLTAIRTAAGSALATRIIFLTRHLAQSHGKAHAENDSNTHLKQDVEGAVGGKPLTLVIFGSGAQAKAHIQLLVHVLPDQIQKVIVCNRTLPRAKALLHELRSDSRYARIDLEVFSTSDGDSFKLLANSTETQKQQQTEEVVHSTNPQLQLKDIVASADIICTCTNSREALFKGEWVKPGTHLNMVGSFKPDMHEVDQTLIRRAMILVDATKECQEEAGELMLAMKETGSDGILDELGRLFDPKGNLLPEAIPTSFMDLPLSASSDSTSTETQNQKDVTIFKSVGIAAQDVAITALVLDMAEAMNIGSLVEF</sequence>
<dbReference type="GO" id="GO:0005737">
    <property type="term" value="C:cytoplasm"/>
    <property type="evidence" value="ECO:0007669"/>
    <property type="project" value="TreeGrafter"/>
</dbReference>
<dbReference type="PIRSF" id="PIRSF001439">
    <property type="entry name" value="CryM"/>
    <property type="match status" value="1"/>
</dbReference>
<protein>
    <recommendedName>
        <fullName evidence="4">Ornithine cyclodeaminase</fullName>
    </recommendedName>
</protein>
<comment type="similarity">
    <text evidence="1">Belongs to the ornithine cyclodeaminase/mu-crystallin family.</text>
</comment>
<dbReference type="SUPFAM" id="SSF51735">
    <property type="entry name" value="NAD(P)-binding Rossmann-fold domains"/>
    <property type="match status" value="1"/>
</dbReference>
<reference evidence="2" key="1">
    <citation type="journal article" date="2020" name="Fungal Divers.">
        <title>Resolving the Mortierellaceae phylogeny through synthesis of multi-gene phylogenetics and phylogenomics.</title>
        <authorList>
            <person name="Vandepol N."/>
            <person name="Liber J."/>
            <person name="Desiro A."/>
            <person name="Na H."/>
            <person name="Kennedy M."/>
            <person name="Barry K."/>
            <person name="Grigoriev I.V."/>
            <person name="Miller A.N."/>
            <person name="O'Donnell K."/>
            <person name="Stajich J.E."/>
            <person name="Bonito G."/>
        </authorList>
    </citation>
    <scope>NUCLEOTIDE SEQUENCE</scope>
    <source>
        <strain evidence="2">KOD1015</strain>
    </source>
</reference>
<proteinExistence type="inferred from homology"/>
<dbReference type="OrthoDB" id="41492at2759"/>
<dbReference type="Gene3D" id="3.30.1780.10">
    <property type="entry name" value="ornithine cyclodeaminase, domain 1"/>
    <property type="match status" value="1"/>
</dbReference>
<dbReference type="EMBL" id="JAABOA010001266">
    <property type="protein sequence ID" value="KAF9581915.1"/>
    <property type="molecule type" value="Genomic_DNA"/>
</dbReference>
<gene>
    <name evidence="2" type="ORF">BGW38_000898</name>
</gene>
<dbReference type="Pfam" id="PF02423">
    <property type="entry name" value="OCD_Mu_crystall"/>
    <property type="match status" value="2"/>
</dbReference>
<dbReference type="Gene3D" id="3.40.50.720">
    <property type="entry name" value="NAD(P)-binding Rossmann-like Domain"/>
    <property type="match status" value="1"/>
</dbReference>
<evidence type="ECO:0000313" key="2">
    <source>
        <dbReference type="EMBL" id="KAF9581915.1"/>
    </source>
</evidence>
<dbReference type="PANTHER" id="PTHR13812">
    <property type="entry name" value="KETIMINE REDUCTASE MU-CRYSTALLIN"/>
    <property type="match status" value="1"/>
</dbReference>
<name>A0A9P6FWD6_9FUNG</name>
<keyword evidence="3" id="KW-1185">Reference proteome</keyword>
<dbReference type="InterPro" id="IPR036291">
    <property type="entry name" value="NAD(P)-bd_dom_sf"/>
</dbReference>
<dbReference type="InterPro" id="IPR023401">
    <property type="entry name" value="ODC_N"/>
</dbReference>
<accession>A0A9P6FWD6</accession>
<dbReference type="InterPro" id="IPR003462">
    <property type="entry name" value="ODC_Mu_crystall"/>
</dbReference>
<dbReference type="AlphaFoldDB" id="A0A9P6FWD6"/>